<dbReference type="PANTHER" id="PTHR42781:SF4">
    <property type="entry name" value="SPERMIDINE_PUTRESCINE IMPORT ATP-BINDING PROTEIN POTA"/>
    <property type="match status" value="1"/>
</dbReference>
<keyword evidence="5 12" id="KW-0067">ATP-binding</keyword>
<feature type="transmembrane region" description="Helical" evidence="9">
    <location>
        <begin position="546"/>
        <end position="564"/>
    </location>
</feature>
<evidence type="ECO:0000313" key="13">
    <source>
        <dbReference type="Proteomes" id="UP000015347"/>
    </source>
</evidence>
<dbReference type="InterPro" id="IPR003439">
    <property type="entry name" value="ABC_transporter-like_ATP-bd"/>
</dbReference>
<feature type="transmembrane region" description="Helical" evidence="9">
    <location>
        <begin position="571"/>
        <end position="588"/>
    </location>
</feature>
<keyword evidence="6 9" id="KW-1133">Transmembrane helix</keyword>
<feature type="transmembrane region" description="Helical" evidence="9">
    <location>
        <begin position="600"/>
        <end position="619"/>
    </location>
</feature>
<dbReference type="SUPFAM" id="SSF161098">
    <property type="entry name" value="MetI-like"/>
    <property type="match status" value="1"/>
</dbReference>
<dbReference type="Proteomes" id="UP000015347">
    <property type="component" value="Unassembled WGS sequence"/>
</dbReference>
<evidence type="ECO:0000313" key="12">
    <source>
        <dbReference type="EMBL" id="EPX76575.1"/>
    </source>
</evidence>
<keyword evidence="2" id="KW-0813">Transport</keyword>
<protein>
    <submittedName>
        <fullName evidence="12">Putrescine transport ATP-binding protein PotA</fullName>
    </submittedName>
</protein>
<dbReference type="GO" id="GO:0015847">
    <property type="term" value="P:putrescine transport"/>
    <property type="evidence" value="ECO:0007669"/>
    <property type="project" value="UniProtKB-ARBA"/>
</dbReference>
<evidence type="ECO:0000256" key="1">
    <source>
        <dbReference type="ARBA" id="ARBA00004651"/>
    </source>
</evidence>
<dbReference type="PROSITE" id="PS50928">
    <property type="entry name" value="ABC_TM1"/>
    <property type="match status" value="1"/>
</dbReference>
<dbReference type="GO" id="GO:0016887">
    <property type="term" value="F:ATP hydrolysis activity"/>
    <property type="evidence" value="ECO:0007669"/>
    <property type="project" value="InterPro"/>
</dbReference>
<dbReference type="InterPro" id="IPR017871">
    <property type="entry name" value="ABC_transporter-like_CS"/>
</dbReference>
<dbReference type="InterPro" id="IPR035906">
    <property type="entry name" value="MetI-like_sf"/>
</dbReference>
<dbReference type="PROSITE" id="PS50893">
    <property type="entry name" value="ABC_TRANSPORTER_2"/>
    <property type="match status" value="1"/>
</dbReference>
<dbReference type="EMBL" id="APVH01000046">
    <property type="protein sequence ID" value="EPX76575.1"/>
    <property type="molecule type" value="Genomic_DNA"/>
</dbReference>
<dbReference type="GO" id="GO:0032991">
    <property type="term" value="C:protein-containing complex"/>
    <property type="evidence" value="ECO:0007669"/>
    <property type="project" value="UniProtKB-ARBA"/>
</dbReference>
<dbReference type="PANTHER" id="PTHR42781">
    <property type="entry name" value="SPERMIDINE/PUTRESCINE IMPORT ATP-BINDING PROTEIN POTA"/>
    <property type="match status" value="1"/>
</dbReference>
<comment type="subcellular location">
    <subcellularLocation>
        <location evidence="1">Cell membrane</location>
        <topology evidence="1">Multi-pass membrane protein</topology>
    </subcellularLocation>
</comment>
<dbReference type="RefSeq" id="WP_021120810.1">
    <property type="nucleotide sequence ID" value="NZ_KE557282.1"/>
</dbReference>
<proteinExistence type="predicted"/>
<reference evidence="13" key="1">
    <citation type="journal article" date="2014" name="Stand. Genomic Sci.">
        <title>Genome sequence of the exopolysaccharide-producing Salipiger mucosus type strain (DSM 16094(T)), a moderately halophilic member of the Roseobacter clade.</title>
        <authorList>
            <person name="Riedel T."/>
            <person name="Spring S."/>
            <person name="Fiebig A."/>
            <person name="Petersen J."/>
            <person name="Kyrpides N.C."/>
            <person name="Goker M."/>
            <person name="Klenk H.P."/>
        </authorList>
    </citation>
    <scope>NUCLEOTIDE SEQUENCE [LARGE SCALE GENOMIC DNA]</scope>
    <source>
        <strain evidence="13">DSM 16094</strain>
    </source>
</reference>
<dbReference type="Pfam" id="PF00005">
    <property type="entry name" value="ABC_tran"/>
    <property type="match status" value="1"/>
</dbReference>
<dbReference type="eggNOG" id="COG3842">
    <property type="taxonomic scope" value="Bacteria"/>
</dbReference>
<dbReference type="InterPro" id="IPR000515">
    <property type="entry name" value="MetI-like"/>
</dbReference>
<dbReference type="GO" id="GO:0055085">
    <property type="term" value="P:transmembrane transport"/>
    <property type="evidence" value="ECO:0007669"/>
    <property type="project" value="InterPro"/>
</dbReference>
<evidence type="ECO:0000256" key="8">
    <source>
        <dbReference type="SAM" id="MobiDB-lite"/>
    </source>
</evidence>
<feature type="transmembrane region" description="Helical" evidence="9">
    <location>
        <begin position="411"/>
        <end position="433"/>
    </location>
</feature>
<feature type="domain" description="ABC transmembrane type-1" evidence="11">
    <location>
        <begin position="408"/>
        <end position="615"/>
    </location>
</feature>
<keyword evidence="4" id="KW-0547">Nucleotide-binding</keyword>
<evidence type="ECO:0000259" key="10">
    <source>
        <dbReference type="PROSITE" id="PS50893"/>
    </source>
</evidence>
<sequence length="629" mass="68293">MLPLLEASGLSKIYDRVEAVAGVDFTLAENSYVTLLGPSGCGKTSILRMIGGFEAVTSGALRLDGDRLDPVPAARRPINTVFQSYALFPHLTVLENVCFGLAYGDTPRAKVTTRAHDVLKTVQMQDFANRRPAQLSGGQQQRVALARAIVNEPRLLLLDEPLSALDRRMRKDMQIELKDLQRRLGMAFLHVTHDQEEAFALSDRIIVMRDGRIEQQGRPEDIYAHPRTAWVADFIGGATCVPGKIRGQERDRATIGTAIGAFTCPAAPGAQGEAVLCLRPEQVHLAPDGHPRHGHALRLSRLGLAGGMSRRGPDPAGHPWRRGRSAPARGRDRRAAFRLRPRVDRRMRRIGTLLASPVVAALLALCIAPLAILFVYSFFQVDFVAISRDPTLANYVKIAGSETYRGLIARAFGSALLVVAITAVIAYPVAWFLAKRVGPAKSTLLTLLLVPLYSGDLVRIFAWRVLLGAEGVINSTLMWLNVIDAPLQGLLFSPLATHIALTYNYLPFMVIGLWLAFEALDDAWLEAAADLGAPGWERFRRVTLPLTSPGLIAGGLMVFLMVAGDYLTPQLLGGASGITIISAINDLFGTAFDWPLGSAIAWTMLAILMLAFAAGALAIRRSSLVEGRA</sequence>
<dbReference type="CDD" id="cd06261">
    <property type="entry name" value="TM_PBP2"/>
    <property type="match status" value="1"/>
</dbReference>
<dbReference type="STRING" id="1123237.Salmuc_00407"/>
<dbReference type="SUPFAM" id="SSF52540">
    <property type="entry name" value="P-loop containing nucleoside triphosphate hydrolases"/>
    <property type="match status" value="1"/>
</dbReference>
<gene>
    <name evidence="12" type="ORF">Salmuc_00407</name>
</gene>
<dbReference type="AlphaFoldDB" id="S9REM2"/>
<dbReference type="Gene3D" id="3.40.50.300">
    <property type="entry name" value="P-loop containing nucleotide triphosphate hydrolases"/>
    <property type="match status" value="1"/>
</dbReference>
<feature type="region of interest" description="Disordered" evidence="8">
    <location>
        <begin position="308"/>
        <end position="331"/>
    </location>
</feature>
<evidence type="ECO:0000256" key="6">
    <source>
        <dbReference type="ARBA" id="ARBA00022989"/>
    </source>
</evidence>
<feature type="domain" description="ABC transporter" evidence="10">
    <location>
        <begin position="5"/>
        <end position="235"/>
    </location>
</feature>
<evidence type="ECO:0000259" key="11">
    <source>
        <dbReference type="PROSITE" id="PS50928"/>
    </source>
</evidence>
<evidence type="ECO:0000256" key="3">
    <source>
        <dbReference type="ARBA" id="ARBA00022692"/>
    </source>
</evidence>
<organism evidence="12 13">
    <name type="scientific">Salipiger mucosus DSM 16094</name>
    <dbReference type="NCBI Taxonomy" id="1123237"/>
    <lineage>
        <taxon>Bacteria</taxon>
        <taxon>Pseudomonadati</taxon>
        <taxon>Pseudomonadota</taxon>
        <taxon>Alphaproteobacteria</taxon>
        <taxon>Rhodobacterales</taxon>
        <taxon>Roseobacteraceae</taxon>
        <taxon>Salipiger</taxon>
    </lineage>
</organism>
<evidence type="ECO:0000256" key="4">
    <source>
        <dbReference type="ARBA" id="ARBA00022741"/>
    </source>
</evidence>
<evidence type="ECO:0000256" key="9">
    <source>
        <dbReference type="SAM" id="Phobius"/>
    </source>
</evidence>
<keyword evidence="7 9" id="KW-0472">Membrane</keyword>
<feature type="transmembrane region" description="Helical" evidence="9">
    <location>
        <begin position="499"/>
        <end position="517"/>
    </location>
</feature>
<dbReference type="InterPro" id="IPR003593">
    <property type="entry name" value="AAA+_ATPase"/>
</dbReference>
<dbReference type="Gene3D" id="2.40.50.100">
    <property type="match status" value="1"/>
</dbReference>
<feature type="transmembrane region" description="Helical" evidence="9">
    <location>
        <begin position="350"/>
        <end position="379"/>
    </location>
</feature>
<dbReference type="GO" id="GO:0005524">
    <property type="term" value="F:ATP binding"/>
    <property type="evidence" value="ECO:0007669"/>
    <property type="project" value="UniProtKB-KW"/>
</dbReference>
<comment type="caution">
    <text evidence="12">The sequence shown here is derived from an EMBL/GenBank/DDBJ whole genome shotgun (WGS) entry which is preliminary data.</text>
</comment>
<keyword evidence="13" id="KW-1185">Reference proteome</keyword>
<dbReference type="InterPro" id="IPR027417">
    <property type="entry name" value="P-loop_NTPase"/>
</dbReference>
<dbReference type="SMART" id="SM00382">
    <property type="entry name" value="AAA"/>
    <property type="match status" value="1"/>
</dbReference>
<name>S9REM2_9RHOB</name>
<evidence type="ECO:0000256" key="5">
    <source>
        <dbReference type="ARBA" id="ARBA00022840"/>
    </source>
</evidence>
<evidence type="ECO:0000256" key="2">
    <source>
        <dbReference type="ARBA" id="ARBA00022448"/>
    </source>
</evidence>
<dbReference type="HOGENOM" id="CLU_434680_0_0_5"/>
<dbReference type="GO" id="GO:0005886">
    <property type="term" value="C:plasma membrane"/>
    <property type="evidence" value="ECO:0007669"/>
    <property type="project" value="UniProtKB-SubCell"/>
</dbReference>
<dbReference type="Gene3D" id="1.10.3720.10">
    <property type="entry name" value="MetI-like"/>
    <property type="match status" value="1"/>
</dbReference>
<keyword evidence="3 9" id="KW-0812">Transmembrane</keyword>
<accession>S9REM2</accession>
<evidence type="ECO:0000256" key="7">
    <source>
        <dbReference type="ARBA" id="ARBA00023136"/>
    </source>
</evidence>
<dbReference type="FunFam" id="3.40.50.300:FF:000133">
    <property type="entry name" value="Spermidine/putrescine import ATP-binding protein PotA"/>
    <property type="match status" value="1"/>
</dbReference>
<dbReference type="PROSITE" id="PS00211">
    <property type="entry name" value="ABC_TRANSPORTER_1"/>
    <property type="match status" value="1"/>
</dbReference>
<dbReference type="InterPro" id="IPR050093">
    <property type="entry name" value="ABC_SmlMolc_Importer"/>
</dbReference>